<protein>
    <submittedName>
        <fullName evidence="1">Uncharacterized protein orf60a</fullName>
    </submittedName>
</protein>
<keyword evidence="1" id="KW-0934">Plastid</keyword>
<reference evidence="1" key="1">
    <citation type="journal article" date="2006" name="Mol. Biol. Evol.">
        <title>The chloroplast genome sequence of Chara vulgaris sheds new light into the closest green algal relatives of land plants.</title>
        <authorList>
            <person name="Turmel M."/>
            <person name="Otis C."/>
            <person name="Lemieux C."/>
        </authorList>
    </citation>
    <scope>NUCLEOTIDE SEQUENCE</scope>
</reference>
<evidence type="ECO:0000313" key="1">
    <source>
        <dbReference type="EMBL" id="ABA61994.1"/>
    </source>
</evidence>
<name>Q1ACI6_CHAVU</name>
<organism evidence="1">
    <name type="scientific">Chara vulgaris</name>
    <name type="common">Common stonewort</name>
    <dbReference type="NCBI Taxonomy" id="55564"/>
    <lineage>
        <taxon>Eukaryota</taxon>
        <taxon>Viridiplantae</taxon>
        <taxon>Streptophyta</taxon>
        <taxon>Charophyceae</taxon>
        <taxon>Charales</taxon>
        <taxon>Characeae</taxon>
        <taxon>Chara</taxon>
    </lineage>
</organism>
<gene>
    <name evidence="1" type="primary">orf60a</name>
</gene>
<dbReference type="GeneID" id="4100295"/>
<sequence>MIHFYYRISYFDKEISAFSRIYLIDEIKEYSPYINLFTIQSIDYQLNQRKIANNIGYFIG</sequence>
<dbReference type="AlphaFoldDB" id="Q1ACI6"/>
<keyword evidence="1" id="KW-0150">Chloroplast</keyword>
<accession>Q1ACI6</accession>
<proteinExistence type="predicted"/>
<geneLocation type="chloroplast" evidence="1"/>
<dbReference type="EMBL" id="DQ229107">
    <property type="protein sequence ID" value="ABA61994.1"/>
    <property type="molecule type" value="Genomic_DNA"/>
</dbReference>
<dbReference type="RefSeq" id="YP_635761.1">
    <property type="nucleotide sequence ID" value="NC_008097.1"/>
</dbReference>